<organism evidence="1 2">
    <name type="scientific">Araneus ventricosus</name>
    <name type="common">Orbweaver spider</name>
    <name type="synonym">Epeira ventricosa</name>
    <dbReference type="NCBI Taxonomy" id="182803"/>
    <lineage>
        <taxon>Eukaryota</taxon>
        <taxon>Metazoa</taxon>
        <taxon>Ecdysozoa</taxon>
        <taxon>Arthropoda</taxon>
        <taxon>Chelicerata</taxon>
        <taxon>Arachnida</taxon>
        <taxon>Araneae</taxon>
        <taxon>Araneomorphae</taxon>
        <taxon>Entelegynae</taxon>
        <taxon>Araneoidea</taxon>
        <taxon>Araneidae</taxon>
        <taxon>Araneus</taxon>
    </lineage>
</organism>
<protein>
    <recommendedName>
        <fullName evidence="3">Retrovirus-related Pol polyprotein from transposon TNT 1-94</fullName>
    </recommendedName>
</protein>
<dbReference type="EMBL" id="BGPR01001938">
    <property type="protein sequence ID" value="GBM64646.1"/>
    <property type="molecule type" value="Genomic_DNA"/>
</dbReference>
<gene>
    <name evidence="1" type="ORF">AVEN_91714_1</name>
</gene>
<evidence type="ECO:0000313" key="1">
    <source>
        <dbReference type="EMBL" id="GBM64646.1"/>
    </source>
</evidence>
<dbReference type="InterPro" id="IPR016177">
    <property type="entry name" value="DNA-bd_dom_sf"/>
</dbReference>
<proteinExistence type="predicted"/>
<accession>A0A4Y2HH13</accession>
<dbReference type="AlphaFoldDB" id="A0A4Y2HH13"/>
<dbReference type="SUPFAM" id="SSF54171">
    <property type="entry name" value="DNA-binding domain"/>
    <property type="match status" value="1"/>
</dbReference>
<keyword evidence="2" id="KW-1185">Reference proteome</keyword>
<evidence type="ECO:0008006" key="3">
    <source>
        <dbReference type="Google" id="ProtNLM"/>
    </source>
</evidence>
<dbReference type="InterPro" id="IPR012337">
    <property type="entry name" value="RNaseH-like_sf"/>
</dbReference>
<dbReference type="GO" id="GO:0003677">
    <property type="term" value="F:DNA binding"/>
    <property type="evidence" value="ECO:0007669"/>
    <property type="project" value="InterPro"/>
</dbReference>
<sequence length="297" mass="33900">MNGVAERFNLTALNGVKALLKSSGLSQKFWAEALLCFTYAWNRVCHKNKKTPFELYSGSPRVVESTPKPIVEMEEINNMEPSLTQNVIPCKSIDWVRKAVPRSDGSRTDIYYGIEGTNVRLRSFNELIGYCERNKIQYDKNLFNFSGKNTESGKVSDLLNLNEENLLEVKILRTYKEAIKASESSKWEDAMNRELKVMYEHNVWELVKPLKDAKILVLWSSSEYAGMTKRKPEEDVQDATNSKDRKINYIVIPDVPLLAKAKVALEKGCSCVKLCIESSKGSSLWLEPKEINETFPR</sequence>
<reference evidence="1 2" key="1">
    <citation type="journal article" date="2019" name="Sci. Rep.">
        <title>Orb-weaving spider Araneus ventricosus genome elucidates the spidroin gene catalogue.</title>
        <authorList>
            <person name="Kono N."/>
            <person name="Nakamura H."/>
            <person name="Ohtoshi R."/>
            <person name="Moran D.A.P."/>
            <person name="Shinohara A."/>
            <person name="Yoshida Y."/>
            <person name="Fujiwara M."/>
            <person name="Mori M."/>
            <person name="Tomita M."/>
            <person name="Arakawa K."/>
        </authorList>
    </citation>
    <scope>NUCLEOTIDE SEQUENCE [LARGE SCALE GENOMIC DNA]</scope>
</reference>
<dbReference type="InterPro" id="IPR036397">
    <property type="entry name" value="RNaseH_sf"/>
</dbReference>
<comment type="caution">
    <text evidence="1">The sequence shown here is derived from an EMBL/GenBank/DDBJ whole genome shotgun (WGS) entry which is preliminary data.</text>
</comment>
<name>A0A4Y2HH13_ARAVE</name>
<dbReference type="Gene3D" id="3.30.890.10">
    <property type="entry name" value="Methyl-cpg-binding Protein 2, Chain A"/>
    <property type="match status" value="1"/>
</dbReference>
<evidence type="ECO:0000313" key="2">
    <source>
        <dbReference type="Proteomes" id="UP000499080"/>
    </source>
</evidence>
<dbReference type="SUPFAM" id="SSF53098">
    <property type="entry name" value="Ribonuclease H-like"/>
    <property type="match status" value="1"/>
</dbReference>
<dbReference type="Proteomes" id="UP000499080">
    <property type="component" value="Unassembled WGS sequence"/>
</dbReference>
<dbReference type="OrthoDB" id="413361at2759"/>
<dbReference type="Gene3D" id="3.30.420.10">
    <property type="entry name" value="Ribonuclease H-like superfamily/Ribonuclease H"/>
    <property type="match status" value="1"/>
</dbReference>